<name>A0A6P7SMS7_9MOLL</name>
<dbReference type="PROSITE" id="PS50146">
    <property type="entry name" value="DAGK"/>
    <property type="match status" value="1"/>
</dbReference>
<reference evidence="4" key="1">
    <citation type="submission" date="2025-08" db="UniProtKB">
        <authorList>
            <consortium name="RefSeq"/>
        </authorList>
    </citation>
    <scope>IDENTIFICATION</scope>
</reference>
<dbReference type="SMART" id="SM00046">
    <property type="entry name" value="DAGKc"/>
    <property type="match status" value="1"/>
</dbReference>
<dbReference type="PANTHER" id="PTHR12358">
    <property type="entry name" value="SPHINGOSINE KINASE"/>
    <property type="match status" value="1"/>
</dbReference>
<dbReference type="GO" id="GO:0006665">
    <property type="term" value="P:sphingolipid metabolic process"/>
    <property type="evidence" value="ECO:0007669"/>
    <property type="project" value="TreeGrafter"/>
</dbReference>
<dbReference type="SUPFAM" id="SSF111331">
    <property type="entry name" value="NAD kinase/diacylglycerol kinase-like"/>
    <property type="match status" value="1"/>
</dbReference>
<feature type="domain" description="DAGKc" evidence="2">
    <location>
        <begin position="158"/>
        <end position="305"/>
    </location>
</feature>
<dbReference type="InterPro" id="IPR050187">
    <property type="entry name" value="Lipid_Phosphate_FormReg"/>
</dbReference>
<evidence type="ECO:0000256" key="1">
    <source>
        <dbReference type="SAM" id="MobiDB-lite"/>
    </source>
</evidence>
<dbReference type="Gene3D" id="2.60.200.40">
    <property type="match status" value="1"/>
</dbReference>
<evidence type="ECO:0000259" key="2">
    <source>
        <dbReference type="PROSITE" id="PS50146"/>
    </source>
</evidence>
<dbReference type="RefSeq" id="XP_029639216.1">
    <property type="nucleotide sequence ID" value="XM_029783356.2"/>
</dbReference>
<dbReference type="KEGG" id="osn:115214233"/>
<dbReference type="Pfam" id="PF00781">
    <property type="entry name" value="DAGK_cat"/>
    <property type="match status" value="1"/>
</dbReference>
<dbReference type="GO" id="GO:0001727">
    <property type="term" value="F:lipid kinase activity"/>
    <property type="evidence" value="ECO:0007669"/>
    <property type="project" value="TreeGrafter"/>
</dbReference>
<dbReference type="InterPro" id="IPR016064">
    <property type="entry name" value="NAD/diacylglycerol_kinase_sf"/>
</dbReference>
<dbReference type="InterPro" id="IPR017438">
    <property type="entry name" value="ATP-NAD_kinase_N"/>
</dbReference>
<evidence type="ECO:0000313" key="3">
    <source>
        <dbReference type="Proteomes" id="UP000515154"/>
    </source>
</evidence>
<dbReference type="GO" id="GO:0016020">
    <property type="term" value="C:membrane"/>
    <property type="evidence" value="ECO:0007669"/>
    <property type="project" value="GOC"/>
</dbReference>
<dbReference type="Gene3D" id="3.40.50.10330">
    <property type="entry name" value="Probable inorganic polyphosphate/atp-NAD kinase, domain 1"/>
    <property type="match status" value="1"/>
</dbReference>
<proteinExistence type="predicted"/>
<keyword evidence="3" id="KW-1185">Reference proteome</keyword>
<evidence type="ECO:0000313" key="4">
    <source>
        <dbReference type="RefSeq" id="XP_029639216.1"/>
    </source>
</evidence>
<gene>
    <name evidence="4" type="primary">LOC115214233</name>
</gene>
<sequence length="511" mass="56415">MSLKTDDSGLTWTTAGGQTETIPFVDIIKICCQDEPDTKKASSTNKKVNYFGKKKGSPSTKKCAADLTDDTPVKTEPVNDSRDKLSSVEHSAEDSEKMVAPAVEDLKSIDSNSQTLVLSYVKHGINRRMFISEESFTMEPQESQEVLQTVKECLKNVQRPRKLMVLLNPYSGAGNASKIFSSAKSIFETAGISCDITILSETNDLPTVIQNKDLAQFNGVVVVGGDGSVSQTVTCLMQKVQKDDSIDPPSNQEKKCPLPIGIIPAGTGNMMVKMLHGNDDIITATLHIIRGFHQSSNMYSIYQDGKLSLYSFLMIGFGFSGELIKSSLSKSWMGSAKYLFSLLACLFSKRQPLKLKLSYRLVRDTDTSCGIDVDTEKISASRANEEEGKWETIEDDIQGIESFLVSFMESGPTLKYSFGENSGQLFIIKKCSLGEHMKFYGHLKSNKPSVFGLNYVDCVQMSSCRIELVEPNLISNRNVYLNCDGELLTITSNVIDIRFHHSGLRIFSSPT</sequence>
<dbReference type="PANTHER" id="PTHR12358:SF54">
    <property type="entry name" value="SPHINGOSINE KINASE RELATED PROTEIN"/>
    <property type="match status" value="1"/>
</dbReference>
<dbReference type="InterPro" id="IPR001206">
    <property type="entry name" value="Diacylglycerol_kinase_cat_dom"/>
</dbReference>
<organism evidence="3 4">
    <name type="scientific">Octopus sinensis</name>
    <name type="common">East Asian common octopus</name>
    <dbReference type="NCBI Taxonomy" id="2607531"/>
    <lineage>
        <taxon>Eukaryota</taxon>
        <taxon>Metazoa</taxon>
        <taxon>Spiralia</taxon>
        <taxon>Lophotrochozoa</taxon>
        <taxon>Mollusca</taxon>
        <taxon>Cephalopoda</taxon>
        <taxon>Coleoidea</taxon>
        <taxon>Octopodiformes</taxon>
        <taxon>Octopoda</taxon>
        <taxon>Incirrata</taxon>
        <taxon>Octopodidae</taxon>
        <taxon>Octopus</taxon>
    </lineage>
</organism>
<feature type="region of interest" description="Disordered" evidence="1">
    <location>
        <begin position="51"/>
        <end position="96"/>
    </location>
</feature>
<accession>A0A6P7SMS7</accession>
<protein>
    <submittedName>
        <fullName evidence="4">Ceramide kinase-like isoform X1</fullName>
    </submittedName>
</protein>
<feature type="compositionally biased region" description="Basic and acidic residues" evidence="1">
    <location>
        <begin position="71"/>
        <end position="96"/>
    </location>
</feature>
<dbReference type="Proteomes" id="UP000515154">
    <property type="component" value="Linkage group LG7"/>
</dbReference>
<dbReference type="AlphaFoldDB" id="A0A6P7SMS7"/>